<dbReference type="Pfam" id="PF13401">
    <property type="entry name" value="AAA_22"/>
    <property type="match status" value="1"/>
</dbReference>
<keyword evidence="3 4" id="KW-0067">ATP-binding</keyword>
<dbReference type="SMART" id="SM00382">
    <property type="entry name" value="AAA"/>
    <property type="match status" value="3"/>
</dbReference>
<evidence type="ECO:0000256" key="5">
    <source>
        <dbReference type="SAM" id="Phobius"/>
    </source>
</evidence>
<dbReference type="InterPro" id="IPR023839">
    <property type="entry name" value="Firmicutes_EssC_C"/>
</dbReference>
<comment type="caution">
    <text evidence="7">The sequence shown here is derived from an EMBL/GenBank/DDBJ whole genome shotgun (WGS) entry which is preliminary data.</text>
</comment>
<dbReference type="InterPro" id="IPR027417">
    <property type="entry name" value="P-loop_NTPase"/>
</dbReference>
<organism evidence="7 8">
    <name type="scientific">Lachnoanaerobaculum saburreum DSM 3986</name>
    <dbReference type="NCBI Taxonomy" id="887325"/>
    <lineage>
        <taxon>Bacteria</taxon>
        <taxon>Bacillati</taxon>
        <taxon>Bacillota</taxon>
        <taxon>Clostridia</taxon>
        <taxon>Lachnospirales</taxon>
        <taxon>Lachnospiraceae</taxon>
        <taxon>Lachnoanaerobaculum</taxon>
    </lineage>
</organism>
<keyword evidence="5" id="KW-0472">Membrane</keyword>
<feature type="domain" description="FtsK" evidence="6">
    <location>
        <begin position="602"/>
        <end position="797"/>
    </location>
</feature>
<evidence type="ECO:0000256" key="1">
    <source>
        <dbReference type="ARBA" id="ARBA00022737"/>
    </source>
</evidence>
<dbReference type="PANTHER" id="PTHR22683">
    <property type="entry name" value="SPORULATION PROTEIN RELATED"/>
    <property type="match status" value="1"/>
</dbReference>
<dbReference type="GO" id="GO:0005524">
    <property type="term" value="F:ATP binding"/>
    <property type="evidence" value="ECO:0007669"/>
    <property type="project" value="UniProtKB-UniRule"/>
</dbReference>
<dbReference type="eggNOG" id="COG1674">
    <property type="taxonomic scope" value="Bacteria"/>
</dbReference>
<sequence length="1422" mass="161725">MNTLILYNDKRCIEISYDKDNIDKNKAIELASNYGMSDGNIEFCLLNTEAKTDYKYTQKILKIGTDKFCDIVLKSDKKILAVICSGTLRVIYGSVYINGAIYENGVYKLFEGNSIFIPGVKIDYCKAQLSISGNVLNSSLNRSLNINSYDKLESEYRRSPRIYIDMQTETVEIKRPPNKPAKDRNAILKRLAAPALTLAITVGIGILLKRGIFILMSAGMMVATIIVSIVTGIQSVKERKALEKERTDNYNKYLLNKRGSLYRLRKKQIESLKFNYPDMKTIELLCDNYSDRIYERDSNDVDFLNISVGTSDMKPLFQIKYEENMENSGEELYEEMLKLGKEFSVIENLPYVTDLKKTHLGLVGERKYVYELQKAIISQLCFFHSYHDLEIVLITNDDGNKVFSNLFWYPHFRLHGVNVSTLIATGNHAELVLATLTTILKERKIKLEEERKEIRFLPHFVFILDEPIFVVNHSIMEYLQMSGERLGFSLIYSAAKQESLPDYIKTVIKVDGNEYAKIVLNQGFLMNKDIKLYDMKNIDMENQARKLSGLKHVKGVFSQIPENISFFEMFNIKRLDELNIRKRWEEACIYKSMATQVGVRAKDDIVFLNLHEKAHGPHGLVAGTTGSGKSEILQTLILSLSVNFSPEDIGFLLIDYKGGGMANLFRDLPHLLGTITNLDGSESMRALASIKSELGRRQRIFNESGVNNINEYTKLYKFGKVITPLPHLLIISDEFAELKHEQPEFMAELVSTSRIGRSLGVHLILATQKPSGIVDDQIWSNSKFKLALKVQDVADSKEVIKTPDAAQITNPGRAYLQVGNNEVYELFQSAFSGAYFDEETEGEGFDRRVYRINNLGQRELISEDKNTVENKANTTQLAAVVEYIKEVYNEGNYVPVEKTWLPSLPEVIVNKHIDKEVLKTVDDKLDIMAETGIVDIPQNQSQIEFIHDFLTDGNIIIFGSQGVGKSVFLTNIAMTLAFKNRTESLHYYILDFGNSSLIQLKELPQTADYISFEDEEKLTKLVRILEEEIKLRKRLFAKMNAISFSNYNEKAKEKLPAIIIFIDNYDVVKELGIDLEGFINKLSRDGAGIGIYMAVSATRQGAIRYSILNNFKNKIAGYLFDKTDILGIVGRSKYQLPEIKGRALIKLDEVNIMQCYTPVELENYTENIEALIKELNIANLGKKPEGIKIMPEIVTVDMVLSDRIDRPGIGLDTDEIEVQYLELCGNIHMVVGKEGTGKTNVLKLILEQLKEAEVYICDSVGSELGREYKDMAKLYFNNEADSGAFYKLLEDEVNRRVSEYERVKNDKSLREFCMELTQVVIVIDDIERFINLCKDIRADLEKLIPKLLDYGISIVEAVTPNELRGFDELTKKLKDINSGVVLGIPDEQSFIRMPVIRNYKFVPGTGFVFKGGDIKKVRIPLI</sequence>
<dbReference type="GO" id="GO:0016887">
    <property type="term" value="F:ATP hydrolysis activity"/>
    <property type="evidence" value="ECO:0007669"/>
    <property type="project" value="InterPro"/>
</dbReference>
<dbReference type="RefSeq" id="WP_008750593.1">
    <property type="nucleotide sequence ID" value="NZ_GL622296.1"/>
</dbReference>
<dbReference type="Pfam" id="PF01580">
    <property type="entry name" value="FtsK_SpoIIIE"/>
    <property type="match status" value="2"/>
</dbReference>
<gene>
    <name evidence="7" type="primary">essC</name>
    <name evidence="7" type="ORF">HMPREF0381_0824</name>
</gene>
<keyword evidence="2 4" id="KW-0547">Nucleotide-binding</keyword>
<protein>
    <submittedName>
        <fullName evidence="7">Type VII secretion protein EssC</fullName>
    </submittedName>
</protein>
<dbReference type="GO" id="GO:0016020">
    <property type="term" value="C:membrane"/>
    <property type="evidence" value="ECO:0007669"/>
    <property type="project" value="UniProtKB-SubCell"/>
</dbReference>
<dbReference type="GO" id="GO:0003677">
    <property type="term" value="F:DNA binding"/>
    <property type="evidence" value="ECO:0007669"/>
    <property type="project" value="InterPro"/>
</dbReference>
<feature type="binding site" evidence="4">
    <location>
        <begin position="623"/>
        <end position="630"/>
    </location>
    <ligand>
        <name>ATP</name>
        <dbReference type="ChEBI" id="CHEBI:30616"/>
    </ligand>
</feature>
<keyword evidence="5" id="KW-0812">Transmembrane</keyword>
<accession>E6LLI9</accession>
<dbReference type="Proteomes" id="UP000003434">
    <property type="component" value="Unassembled WGS sequence"/>
</dbReference>
<feature type="transmembrane region" description="Helical" evidence="5">
    <location>
        <begin position="191"/>
        <end position="208"/>
    </location>
</feature>
<evidence type="ECO:0000256" key="4">
    <source>
        <dbReference type="PROSITE-ProRule" id="PRU00289"/>
    </source>
</evidence>
<dbReference type="InterPro" id="IPR050206">
    <property type="entry name" value="FtsK/SpoIIIE/SftA"/>
</dbReference>
<evidence type="ECO:0000256" key="2">
    <source>
        <dbReference type="ARBA" id="ARBA00022741"/>
    </source>
</evidence>
<keyword evidence="1" id="KW-0677">Repeat</keyword>
<dbReference type="SUPFAM" id="SSF52540">
    <property type="entry name" value="P-loop containing nucleoside triphosphate hydrolases"/>
    <property type="match status" value="3"/>
</dbReference>
<feature type="transmembrane region" description="Helical" evidence="5">
    <location>
        <begin position="214"/>
        <end position="236"/>
    </location>
</feature>
<dbReference type="InterPro" id="IPR003593">
    <property type="entry name" value="AAA+_ATPase"/>
</dbReference>
<dbReference type="InterPro" id="IPR002543">
    <property type="entry name" value="FtsK_dom"/>
</dbReference>
<feature type="domain" description="FtsK" evidence="6">
    <location>
        <begin position="940"/>
        <end position="1126"/>
    </location>
</feature>
<dbReference type="PANTHER" id="PTHR22683:SF1">
    <property type="entry name" value="TYPE VII SECRETION SYSTEM PROTEIN ESSC"/>
    <property type="match status" value="1"/>
</dbReference>
<feature type="binding site" evidence="4">
    <location>
        <begin position="959"/>
        <end position="966"/>
    </location>
    <ligand>
        <name>ATP</name>
        <dbReference type="ChEBI" id="CHEBI:30616"/>
    </ligand>
</feature>
<evidence type="ECO:0000313" key="7">
    <source>
        <dbReference type="EMBL" id="EFU77315.1"/>
    </source>
</evidence>
<name>E6LLI9_9FIRM</name>
<reference evidence="7 8" key="1">
    <citation type="submission" date="2010-12" db="EMBL/GenBank/DDBJ databases">
        <authorList>
            <person name="Muzny D."/>
            <person name="Qin X."/>
            <person name="Deng J."/>
            <person name="Jiang H."/>
            <person name="Liu Y."/>
            <person name="Qu J."/>
            <person name="Song X.-Z."/>
            <person name="Zhang L."/>
            <person name="Thornton R."/>
            <person name="Coyle M."/>
            <person name="Francisco L."/>
            <person name="Jackson L."/>
            <person name="Javaid M."/>
            <person name="Korchina V."/>
            <person name="Kovar C."/>
            <person name="Mata R."/>
            <person name="Mathew T."/>
            <person name="Ngo R."/>
            <person name="Nguyen L."/>
            <person name="Nguyen N."/>
            <person name="Okwuonu G."/>
            <person name="Ongeri F."/>
            <person name="Pham C."/>
            <person name="Simmons D."/>
            <person name="Wilczek-Boney K."/>
            <person name="Hale W."/>
            <person name="Jakkamsetti A."/>
            <person name="Pham P."/>
            <person name="Ruth R."/>
            <person name="San Lucas F."/>
            <person name="Warren J."/>
            <person name="Zhang J."/>
            <person name="Zhao Z."/>
            <person name="Zhou C."/>
            <person name="Zhu D."/>
            <person name="Lee S."/>
            <person name="Bess C."/>
            <person name="Blankenburg K."/>
            <person name="Forbes L."/>
            <person name="Fu Q."/>
            <person name="Gubbala S."/>
            <person name="Hirani K."/>
            <person name="Jayaseelan J.C."/>
            <person name="Lara F."/>
            <person name="Munidasa M."/>
            <person name="Palculict T."/>
            <person name="Patil S."/>
            <person name="Pu L.-L."/>
            <person name="Saada N."/>
            <person name="Tang L."/>
            <person name="Weissenberger G."/>
            <person name="Zhu Y."/>
            <person name="Hemphill L."/>
            <person name="Shang Y."/>
            <person name="Youmans B."/>
            <person name="Ayvaz T."/>
            <person name="Ross M."/>
            <person name="Santibanez J."/>
            <person name="Aqrawi P."/>
            <person name="Gross S."/>
            <person name="Joshi V."/>
            <person name="Fowler G."/>
            <person name="Nazareth L."/>
            <person name="Reid J."/>
            <person name="Worley K."/>
            <person name="Petrosino J."/>
            <person name="Highlander S."/>
            <person name="Gibbs R."/>
        </authorList>
    </citation>
    <scope>NUCLEOTIDE SEQUENCE [LARGE SCALE GENOMIC DNA]</scope>
    <source>
        <strain evidence="7 8">DSM 3986</strain>
    </source>
</reference>
<keyword evidence="5" id="KW-1133">Transmembrane helix</keyword>
<dbReference type="NCBIfam" id="TIGR03928">
    <property type="entry name" value="T7_EssCb_Firm"/>
    <property type="match status" value="1"/>
</dbReference>
<evidence type="ECO:0000259" key="6">
    <source>
        <dbReference type="PROSITE" id="PS50901"/>
    </source>
</evidence>
<dbReference type="PROSITE" id="PS50901">
    <property type="entry name" value="FTSK"/>
    <property type="match status" value="2"/>
</dbReference>
<dbReference type="HOGENOM" id="CLU_003134_2_1_9"/>
<dbReference type="Gene3D" id="3.40.50.300">
    <property type="entry name" value="P-loop containing nucleotide triphosphate hydrolases"/>
    <property type="match status" value="4"/>
</dbReference>
<evidence type="ECO:0000313" key="8">
    <source>
        <dbReference type="Proteomes" id="UP000003434"/>
    </source>
</evidence>
<proteinExistence type="predicted"/>
<evidence type="ECO:0000256" key="3">
    <source>
        <dbReference type="ARBA" id="ARBA00022840"/>
    </source>
</evidence>
<dbReference type="InterPro" id="IPR049945">
    <property type="entry name" value="AAA_22"/>
</dbReference>
<dbReference type="EMBL" id="AEPW01000028">
    <property type="protein sequence ID" value="EFU77315.1"/>
    <property type="molecule type" value="Genomic_DNA"/>
</dbReference>